<keyword evidence="2" id="KW-0732">Signal</keyword>
<sequence>MKVLLIFLVVTFSSWSTCGSIAIPRTVQSTKRQVDKDSIHNQLVKSEDTFLGDRLLSDQRRVQRVTRDDDEEVIVVDAEEGVEESKIVDESGGDSDDEKEKGFREKMHGWLRLVTGIYVFICVVLCALAILRYVIDGCPCLQQDFC</sequence>
<dbReference type="Proteomes" id="UP000007110">
    <property type="component" value="Unassembled WGS sequence"/>
</dbReference>
<evidence type="ECO:0000256" key="2">
    <source>
        <dbReference type="SAM" id="SignalP"/>
    </source>
</evidence>
<feature type="signal peptide" evidence="2">
    <location>
        <begin position="1"/>
        <end position="20"/>
    </location>
</feature>
<keyword evidence="1" id="KW-1133">Transmembrane helix</keyword>
<dbReference type="KEGG" id="spu:105436969"/>
<dbReference type="AlphaFoldDB" id="A0A7M7HEY6"/>
<protein>
    <submittedName>
        <fullName evidence="3">Uncharacterized protein</fullName>
    </submittedName>
</protein>
<evidence type="ECO:0000313" key="3">
    <source>
        <dbReference type="EnsemblMetazoa" id="XP_011661377"/>
    </source>
</evidence>
<keyword evidence="4" id="KW-1185">Reference proteome</keyword>
<dbReference type="RefSeq" id="XP_011661377.2">
    <property type="nucleotide sequence ID" value="XM_011663075.2"/>
</dbReference>
<dbReference type="EnsemblMetazoa" id="XM_011663075">
    <property type="protein sequence ID" value="XP_011661377"/>
    <property type="gene ID" value="LOC105436969"/>
</dbReference>
<dbReference type="InParanoid" id="A0A7M7HEY6"/>
<accession>A0A7M7HEY6</accession>
<feature type="chain" id="PRO_5029661765" evidence="2">
    <location>
        <begin position="21"/>
        <end position="146"/>
    </location>
</feature>
<name>A0A7M7HEY6_STRPU</name>
<keyword evidence="1" id="KW-0812">Transmembrane</keyword>
<feature type="transmembrane region" description="Helical" evidence="1">
    <location>
        <begin position="110"/>
        <end position="135"/>
    </location>
</feature>
<evidence type="ECO:0000256" key="1">
    <source>
        <dbReference type="SAM" id="Phobius"/>
    </source>
</evidence>
<reference evidence="4" key="1">
    <citation type="submission" date="2015-02" db="EMBL/GenBank/DDBJ databases">
        <title>Genome sequencing for Strongylocentrotus purpuratus.</title>
        <authorList>
            <person name="Murali S."/>
            <person name="Liu Y."/>
            <person name="Vee V."/>
            <person name="English A."/>
            <person name="Wang M."/>
            <person name="Skinner E."/>
            <person name="Han Y."/>
            <person name="Muzny D.M."/>
            <person name="Worley K.C."/>
            <person name="Gibbs R.A."/>
        </authorList>
    </citation>
    <scope>NUCLEOTIDE SEQUENCE</scope>
</reference>
<keyword evidence="1" id="KW-0472">Membrane</keyword>
<reference evidence="3" key="2">
    <citation type="submission" date="2021-01" db="UniProtKB">
        <authorList>
            <consortium name="EnsemblMetazoa"/>
        </authorList>
    </citation>
    <scope>IDENTIFICATION</scope>
</reference>
<proteinExistence type="predicted"/>
<organism evidence="3 4">
    <name type="scientific">Strongylocentrotus purpuratus</name>
    <name type="common">Purple sea urchin</name>
    <dbReference type="NCBI Taxonomy" id="7668"/>
    <lineage>
        <taxon>Eukaryota</taxon>
        <taxon>Metazoa</taxon>
        <taxon>Echinodermata</taxon>
        <taxon>Eleutherozoa</taxon>
        <taxon>Echinozoa</taxon>
        <taxon>Echinoidea</taxon>
        <taxon>Euechinoidea</taxon>
        <taxon>Echinacea</taxon>
        <taxon>Camarodonta</taxon>
        <taxon>Echinidea</taxon>
        <taxon>Strongylocentrotidae</taxon>
        <taxon>Strongylocentrotus</taxon>
    </lineage>
</organism>
<dbReference type="GeneID" id="105436969"/>
<evidence type="ECO:0000313" key="4">
    <source>
        <dbReference type="Proteomes" id="UP000007110"/>
    </source>
</evidence>